<proteinExistence type="predicted"/>
<keyword evidence="2" id="KW-1185">Reference proteome</keyword>
<organism evidence="1 2">
    <name type="scientific">Parelaphostrongylus tenuis</name>
    <name type="common">Meningeal worm</name>
    <dbReference type="NCBI Taxonomy" id="148309"/>
    <lineage>
        <taxon>Eukaryota</taxon>
        <taxon>Metazoa</taxon>
        <taxon>Ecdysozoa</taxon>
        <taxon>Nematoda</taxon>
        <taxon>Chromadorea</taxon>
        <taxon>Rhabditida</taxon>
        <taxon>Rhabditina</taxon>
        <taxon>Rhabditomorpha</taxon>
        <taxon>Strongyloidea</taxon>
        <taxon>Metastrongylidae</taxon>
        <taxon>Parelaphostrongylus</taxon>
    </lineage>
</organism>
<comment type="caution">
    <text evidence="1">The sequence shown here is derived from an EMBL/GenBank/DDBJ whole genome shotgun (WGS) entry which is preliminary data.</text>
</comment>
<evidence type="ECO:0000313" key="2">
    <source>
        <dbReference type="Proteomes" id="UP001196413"/>
    </source>
</evidence>
<dbReference type="Proteomes" id="UP001196413">
    <property type="component" value="Unassembled WGS sequence"/>
</dbReference>
<dbReference type="EMBL" id="JAHQIW010002792">
    <property type="protein sequence ID" value="KAJ1356376.1"/>
    <property type="molecule type" value="Genomic_DNA"/>
</dbReference>
<reference evidence="1" key="1">
    <citation type="submission" date="2021-06" db="EMBL/GenBank/DDBJ databases">
        <title>Parelaphostrongylus tenuis whole genome reference sequence.</title>
        <authorList>
            <person name="Garwood T.J."/>
            <person name="Larsen P.A."/>
            <person name="Fountain-Jones N.M."/>
            <person name="Garbe J.R."/>
            <person name="Macchietto M.G."/>
            <person name="Kania S.A."/>
            <person name="Gerhold R.W."/>
            <person name="Richards J.E."/>
            <person name="Wolf T.M."/>
        </authorList>
    </citation>
    <scope>NUCLEOTIDE SEQUENCE</scope>
    <source>
        <strain evidence="1">MNPRO001-30</strain>
        <tissue evidence="1">Meninges</tissue>
    </source>
</reference>
<sequence>MGVRPETASPLSYTHSLSSRRSSKLNLTAFANHCARTCGQVNQDHAVMYNPFLCRSNRGEKAVFMPKLRQGVHRFLICKAESLVIER</sequence>
<protein>
    <submittedName>
        <fullName evidence="1">Uncharacterized protein</fullName>
    </submittedName>
</protein>
<gene>
    <name evidence="1" type="ORF">KIN20_014081</name>
</gene>
<evidence type="ECO:0000313" key="1">
    <source>
        <dbReference type="EMBL" id="KAJ1356376.1"/>
    </source>
</evidence>
<accession>A0AAD5MVF9</accession>
<name>A0AAD5MVF9_PARTN</name>
<dbReference type="AlphaFoldDB" id="A0AAD5MVF9"/>